<protein>
    <recommendedName>
        <fullName evidence="7">ATP-dependent RNA helicase</fullName>
        <ecNumber evidence="7">3.6.4.13</ecNumber>
    </recommendedName>
</protein>
<reference evidence="11 12" key="1">
    <citation type="journal article" date="2018" name="PLoS ONE">
        <title>The draft genome of Kipferlia bialata reveals reductive genome evolution in fornicate parasites.</title>
        <authorList>
            <person name="Tanifuji G."/>
            <person name="Takabayashi S."/>
            <person name="Kume K."/>
            <person name="Takagi M."/>
            <person name="Nakayama T."/>
            <person name="Kamikawa R."/>
            <person name="Inagaki Y."/>
            <person name="Hashimoto T."/>
        </authorList>
    </citation>
    <scope>NUCLEOTIDE SEQUENCE [LARGE SCALE GENOMIC DNA]</scope>
    <source>
        <strain evidence="11">NY0173</strain>
    </source>
</reference>
<dbReference type="EC" id="3.6.4.13" evidence="7"/>
<dbReference type="SUPFAM" id="SSF52540">
    <property type="entry name" value="P-loop containing nucleoside triphosphate hydrolases"/>
    <property type="match status" value="1"/>
</dbReference>
<dbReference type="EMBL" id="BDIP01000021">
    <property type="protein sequence ID" value="GIQ79555.1"/>
    <property type="molecule type" value="Genomic_DNA"/>
</dbReference>
<dbReference type="Gene3D" id="3.40.50.300">
    <property type="entry name" value="P-loop containing nucleotide triphosphate hydrolases"/>
    <property type="match status" value="2"/>
</dbReference>
<dbReference type="PROSITE" id="PS00039">
    <property type="entry name" value="DEAD_ATP_HELICASE"/>
    <property type="match status" value="1"/>
</dbReference>
<dbReference type="GO" id="GO:0003723">
    <property type="term" value="F:RNA binding"/>
    <property type="evidence" value="ECO:0007669"/>
    <property type="project" value="UniProtKB-UniRule"/>
</dbReference>
<dbReference type="InterPro" id="IPR001650">
    <property type="entry name" value="Helicase_C-like"/>
</dbReference>
<evidence type="ECO:0000259" key="9">
    <source>
        <dbReference type="PROSITE" id="PS51192"/>
    </source>
</evidence>
<dbReference type="InterPro" id="IPR027417">
    <property type="entry name" value="P-loop_NTPase"/>
</dbReference>
<evidence type="ECO:0000256" key="4">
    <source>
        <dbReference type="ARBA" id="ARBA00022840"/>
    </source>
</evidence>
<evidence type="ECO:0000256" key="7">
    <source>
        <dbReference type="RuleBase" id="RU365068"/>
    </source>
</evidence>
<dbReference type="SMART" id="SM00490">
    <property type="entry name" value="HELICc"/>
    <property type="match status" value="1"/>
</dbReference>
<dbReference type="AlphaFoldDB" id="A0A9K3CNG1"/>
<dbReference type="GO" id="GO:0005524">
    <property type="term" value="F:ATP binding"/>
    <property type="evidence" value="ECO:0007669"/>
    <property type="project" value="UniProtKB-UniRule"/>
</dbReference>
<sequence>MSEKVKQLDWMEGETPEGVPAEVLARFASMSKTDGADGEVLALCAQQGLVSFETLSGDSVGIASASTRVRPQKAPSQKKAKKSKADKKMEAEKAAAAIESAKAAALDSEWAKMGLNMELAAGVIHSGFPSPFAIQTRAIPSAIEGNHTLIEAETGSGKTLAFVLPVIHSWVARRELETARGVAQGTAPADIEHDHSMYALMVAPTRELALQIASVATSCGRMVGCRVACLVGGLAVQKQTRQLDHNPAIVVCTPGRLLQFLEDTPHTHLLVGMRTVRWLVLDEADKMLEKGRFGGLVQALKKMDEASVHPQLIIASATLSPPDNHRDRSLKIPQKGIMADCVRAIKNEYQGGEIHGRPVRSLMGSASVQTPSALVERWARCSSFEDKGARALYLLITREVKTLVFVDSIRLAKSFVGMLQLLSMPAWSVHASMPQRQRLKNMDRLRSVEGCIIVCTDVAARGLDVPSVDMVVHLCAPVSPEVYVHRAGRAGRAGRPGLSVALVAPRDEGAYASARALLGAEETASYSGYDSMPFRTGSLNLMRNVYAQATLLERREAALRESCRDISTNARMLLEAGLGEQEELTEEQKERERDRHTEVDIIRSDLRKMLKTDITARTVAEALALKNNTDASLDIVLRESPRKVDVARGAKAKAKAKAKALRRQRWQEERAAEEEAEMDAADAAMEEGEEGDAEVEEAEAEPVAVPAPKPKRRPVPVSRLNATALVKGMMRKTRK</sequence>
<dbReference type="GO" id="GO:0003724">
    <property type="term" value="F:RNA helicase activity"/>
    <property type="evidence" value="ECO:0007669"/>
    <property type="project" value="UniProtKB-EC"/>
</dbReference>
<organism evidence="11 12">
    <name type="scientific">Kipferlia bialata</name>
    <dbReference type="NCBI Taxonomy" id="797122"/>
    <lineage>
        <taxon>Eukaryota</taxon>
        <taxon>Metamonada</taxon>
        <taxon>Carpediemonas-like organisms</taxon>
        <taxon>Kipferlia</taxon>
    </lineage>
</organism>
<evidence type="ECO:0000259" key="10">
    <source>
        <dbReference type="PROSITE" id="PS51194"/>
    </source>
</evidence>
<gene>
    <name evidence="11" type="ORF">KIPB_000214</name>
</gene>
<keyword evidence="3 6" id="KW-0347">Helicase</keyword>
<dbReference type="InterPro" id="IPR011545">
    <property type="entry name" value="DEAD/DEAH_box_helicase_dom"/>
</dbReference>
<keyword evidence="5 7" id="KW-0694">RNA-binding</keyword>
<dbReference type="CDD" id="cd00268">
    <property type="entry name" value="DEADc"/>
    <property type="match status" value="1"/>
</dbReference>
<feature type="region of interest" description="Disordered" evidence="8">
    <location>
        <begin position="66"/>
        <end position="88"/>
    </location>
</feature>
<dbReference type="SMART" id="SM00487">
    <property type="entry name" value="DEXDc"/>
    <property type="match status" value="1"/>
</dbReference>
<dbReference type="OrthoDB" id="4310724at2759"/>
<feature type="compositionally biased region" description="Acidic residues" evidence="8">
    <location>
        <begin position="671"/>
        <end position="700"/>
    </location>
</feature>
<comment type="catalytic activity">
    <reaction evidence="7">
        <text>ATP + H2O = ADP + phosphate + H(+)</text>
        <dbReference type="Rhea" id="RHEA:13065"/>
        <dbReference type="ChEBI" id="CHEBI:15377"/>
        <dbReference type="ChEBI" id="CHEBI:15378"/>
        <dbReference type="ChEBI" id="CHEBI:30616"/>
        <dbReference type="ChEBI" id="CHEBI:43474"/>
        <dbReference type="ChEBI" id="CHEBI:456216"/>
        <dbReference type="EC" id="3.6.4.13"/>
    </reaction>
</comment>
<keyword evidence="2 6" id="KW-0378">Hydrolase</keyword>
<dbReference type="Pfam" id="PF00270">
    <property type="entry name" value="DEAD"/>
    <property type="match status" value="1"/>
</dbReference>
<feature type="region of interest" description="Disordered" evidence="8">
    <location>
        <begin position="661"/>
        <end position="735"/>
    </location>
</feature>
<feature type="compositionally biased region" description="Basic residues" evidence="8">
    <location>
        <begin position="76"/>
        <end position="85"/>
    </location>
</feature>
<dbReference type="InterPro" id="IPR044742">
    <property type="entry name" value="DEAD/DEAH_RhlB"/>
</dbReference>
<comment type="domain">
    <text evidence="7">The Q motif is unique to and characteristic of the DEAD box family of RNA helicases and controls ATP binding and hydrolysis.</text>
</comment>
<name>A0A9K3CNG1_9EUKA</name>
<evidence type="ECO:0000256" key="2">
    <source>
        <dbReference type="ARBA" id="ARBA00022801"/>
    </source>
</evidence>
<dbReference type="PANTHER" id="PTHR24031">
    <property type="entry name" value="RNA HELICASE"/>
    <property type="match status" value="1"/>
</dbReference>
<keyword evidence="12" id="KW-1185">Reference proteome</keyword>
<comment type="caution">
    <text evidence="11">The sequence shown here is derived from an EMBL/GenBank/DDBJ whole genome shotgun (WGS) entry which is preliminary data.</text>
</comment>
<dbReference type="Proteomes" id="UP000265618">
    <property type="component" value="Unassembled WGS sequence"/>
</dbReference>
<evidence type="ECO:0000256" key="1">
    <source>
        <dbReference type="ARBA" id="ARBA00022741"/>
    </source>
</evidence>
<keyword evidence="1 6" id="KW-0547">Nucleotide-binding</keyword>
<evidence type="ECO:0000256" key="8">
    <source>
        <dbReference type="SAM" id="MobiDB-lite"/>
    </source>
</evidence>
<dbReference type="GO" id="GO:0016787">
    <property type="term" value="F:hydrolase activity"/>
    <property type="evidence" value="ECO:0007669"/>
    <property type="project" value="UniProtKB-KW"/>
</dbReference>
<comment type="function">
    <text evidence="7">RNA helicase.</text>
</comment>
<dbReference type="PROSITE" id="PS51194">
    <property type="entry name" value="HELICASE_CTER"/>
    <property type="match status" value="1"/>
</dbReference>
<feature type="domain" description="Helicase C-terminal" evidence="10">
    <location>
        <begin position="388"/>
        <end position="540"/>
    </location>
</feature>
<dbReference type="CDD" id="cd18787">
    <property type="entry name" value="SF2_C_DEAD"/>
    <property type="match status" value="1"/>
</dbReference>
<dbReference type="InterPro" id="IPR000629">
    <property type="entry name" value="RNA-helicase_DEAD-box_CS"/>
</dbReference>
<evidence type="ECO:0000313" key="12">
    <source>
        <dbReference type="Proteomes" id="UP000265618"/>
    </source>
</evidence>
<evidence type="ECO:0000256" key="5">
    <source>
        <dbReference type="ARBA" id="ARBA00022884"/>
    </source>
</evidence>
<comment type="similarity">
    <text evidence="6">Belongs to the DEAD box helicase family.</text>
</comment>
<dbReference type="InterPro" id="IPR014001">
    <property type="entry name" value="Helicase_ATP-bd"/>
</dbReference>
<dbReference type="Pfam" id="PF00271">
    <property type="entry name" value="Helicase_C"/>
    <property type="match status" value="1"/>
</dbReference>
<evidence type="ECO:0000313" key="11">
    <source>
        <dbReference type="EMBL" id="GIQ79555.1"/>
    </source>
</evidence>
<evidence type="ECO:0000256" key="3">
    <source>
        <dbReference type="ARBA" id="ARBA00022806"/>
    </source>
</evidence>
<dbReference type="PROSITE" id="PS51192">
    <property type="entry name" value="HELICASE_ATP_BIND_1"/>
    <property type="match status" value="1"/>
</dbReference>
<proteinExistence type="inferred from homology"/>
<keyword evidence="4 6" id="KW-0067">ATP-binding</keyword>
<accession>A0A9K3CNG1</accession>
<feature type="domain" description="Helicase ATP-binding" evidence="9">
    <location>
        <begin position="139"/>
        <end position="337"/>
    </location>
</feature>
<evidence type="ECO:0000256" key="6">
    <source>
        <dbReference type="RuleBase" id="RU000492"/>
    </source>
</evidence>